<dbReference type="AlphaFoldDB" id="A0A816Q045"/>
<name>A0A816Q045_BRANA</name>
<reference evidence="1" key="1">
    <citation type="submission" date="2021-01" db="EMBL/GenBank/DDBJ databases">
        <authorList>
            <consortium name="Genoscope - CEA"/>
            <person name="William W."/>
        </authorList>
    </citation>
    <scope>NUCLEOTIDE SEQUENCE</scope>
</reference>
<protein>
    <submittedName>
        <fullName evidence="1">(rape) hypothetical protein</fullName>
    </submittedName>
</protein>
<gene>
    <name evidence="1" type="ORF">DARMORV10_C06P05350.1</name>
</gene>
<organism evidence="1">
    <name type="scientific">Brassica napus</name>
    <name type="common">Rape</name>
    <dbReference type="NCBI Taxonomy" id="3708"/>
    <lineage>
        <taxon>Eukaryota</taxon>
        <taxon>Viridiplantae</taxon>
        <taxon>Streptophyta</taxon>
        <taxon>Embryophyta</taxon>
        <taxon>Tracheophyta</taxon>
        <taxon>Spermatophyta</taxon>
        <taxon>Magnoliopsida</taxon>
        <taxon>eudicotyledons</taxon>
        <taxon>Gunneridae</taxon>
        <taxon>Pentapetalae</taxon>
        <taxon>rosids</taxon>
        <taxon>malvids</taxon>
        <taxon>Brassicales</taxon>
        <taxon>Brassicaceae</taxon>
        <taxon>Brassiceae</taxon>
        <taxon>Brassica</taxon>
    </lineage>
</organism>
<sequence>MVVVVAEMVHVVVVIINMWEVVMEKIILVEEEDLDGVSASIKRHLDSRRFPSSPSSLLL</sequence>
<dbReference type="EMBL" id="HG994370">
    <property type="protein sequence ID" value="CAF2054945.1"/>
    <property type="molecule type" value="Genomic_DNA"/>
</dbReference>
<accession>A0A816Q045</accession>
<dbReference type="Proteomes" id="UP001295469">
    <property type="component" value="Chromosome C06"/>
</dbReference>
<proteinExistence type="predicted"/>
<evidence type="ECO:0000313" key="1">
    <source>
        <dbReference type="EMBL" id="CAF2054945.1"/>
    </source>
</evidence>